<dbReference type="AlphaFoldDB" id="A0A255XJH2"/>
<comment type="caution">
    <text evidence="6">The sequence shown here is derived from an EMBL/GenBank/DDBJ whole genome shotgun (WGS) entry which is preliminary data.</text>
</comment>
<dbReference type="Proteomes" id="UP000216361">
    <property type="component" value="Unassembled WGS sequence"/>
</dbReference>
<dbReference type="Pfam" id="PF22780">
    <property type="entry name" value="HI0933_like_1st"/>
    <property type="match status" value="1"/>
</dbReference>
<dbReference type="InterPro" id="IPR022460">
    <property type="entry name" value="Flavoprotein_PP4765"/>
</dbReference>
<evidence type="ECO:0000313" key="6">
    <source>
        <dbReference type="EMBL" id="OYQ17078.1"/>
    </source>
</evidence>
<dbReference type="NCBIfam" id="TIGR00275">
    <property type="entry name" value="aminoacetone oxidase family FAD-binding enzyme"/>
    <property type="match status" value="1"/>
</dbReference>
<reference evidence="6 7" key="1">
    <citation type="submission" date="2017-07" db="EMBL/GenBank/DDBJ databases">
        <title>Elstera cyanobacteriorum sp. nov., a novel bacterium isolated from cyanobacterial aggregates in a eutrophic lake.</title>
        <authorList>
            <person name="Cai H."/>
        </authorList>
    </citation>
    <scope>NUCLEOTIDE SEQUENCE [LARGE SCALE GENOMIC DNA]</scope>
    <source>
        <strain evidence="6 7">TH019</strain>
    </source>
</reference>
<dbReference type="PANTHER" id="PTHR42887">
    <property type="entry name" value="OS12G0638800 PROTEIN"/>
    <property type="match status" value="1"/>
</dbReference>
<name>A0A255XJH2_9PROT</name>
<evidence type="ECO:0000256" key="3">
    <source>
        <dbReference type="ARBA" id="ARBA00022827"/>
    </source>
</evidence>
<protein>
    <recommendedName>
        <fullName evidence="8">Aminoacetone oxidase family FAD-binding enzyme</fullName>
    </recommendedName>
</protein>
<evidence type="ECO:0000259" key="4">
    <source>
        <dbReference type="Pfam" id="PF03486"/>
    </source>
</evidence>
<dbReference type="InterPro" id="IPR023166">
    <property type="entry name" value="BaiN-like_dom_sf"/>
</dbReference>
<evidence type="ECO:0000256" key="2">
    <source>
        <dbReference type="ARBA" id="ARBA00022630"/>
    </source>
</evidence>
<dbReference type="EMBL" id="NOXS01000035">
    <property type="protein sequence ID" value="OYQ17078.1"/>
    <property type="molecule type" value="Genomic_DNA"/>
</dbReference>
<dbReference type="SUPFAM" id="SSF51905">
    <property type="entry name" value="FAD/NAD(P)-binding domain"/>
    <property type="match status" value="1"/>
</dbReference>
<dbReference type="InterPro" id="IPR055178">
    <property type="entry name" value="RsdA/BaiN/AoA(So)-like_dom"/>
</dbReference>
<accession>A0A255XJH2</accession>
<feature type="domain" description="RsdA/BaiN/AoA(So)-like Rossmann fold-like" evidence="4">
    <location>
        <begin position="1"/>
        <end position="368"/>
    </location>
</feature>
<dbReference type="InterPro" id="IPR057661">
    <property type="entry name" value="RsdA/BaiN/AoA(So)_Rossmann"/>
</dbReference>
<dbReference type="OrthoDB" id="5288829at2"/>
<gene>
    <name evidence="6" type="ORF">CHR90_18395</name>
</gene>
<sequence>MAAETLLTAGASVDLYDAMPSLGRKFLLAGRGGLNLTHSEPLPAFLARFGPAEGAVTPWIETLPPQAIRDWAAGLGVETFVGTSGRIFPTDFKAAPLLRAWLGRLRTLGLRTHPRHRWTGDAEGRRLRFETPTGPVTAEGDAVLLALGGASWPHLGSDGTWTAHLPGPIAPLAPFNCGWEIPWSPVLREKAGSPLKTVALTAGGQRVRGEIILADYGLEGSALYALSHHLAPGGRLTIDLLPDYSEAAVLETLAQRGGASLSSFLKKRFRLTPAALALLHEPPRPAGWDAPPTLALRLKALPLTLGQPRPIAEAISTAGGLAFDGLTPGLMLKARPGWFAAGEMIDWAAPTGGYLLSACLASGVQAAHGMLAFCGR</sequence>
<dbReference type="Gene3D" id="2.40.30.10">
    <property type="entry name" value="Translation factors"/>
    <property type="match status" value="1"/>
</dbReference>
<keyword evidence="7" id="KW-1185">Reference proteome</keyword>
<evidence type="ECO:0000259" key="5">
    <source>
        <dbReference type="Pfam" id="PF22780"/>
    </source>
</evidence>
<dbReference type="SUPFAM" id="SSF160996">
    <property type="entry name" value="HI0933 insert domain-like"/>
    <property type="match status" value="1"/>
</dbReference>
<dbReference type="InterPro" id="IPR036188">
    <property type="entry name" value="FAD/NAD-bd_sf"/>
</dbReference>
<dbReference type="Gene3D" id="3.50.50.60">
    <property type="entry name" value="FAD/NAD(P)-binding domain"/>
    <property type="match status" value="1"/>
</dbReference>
<evidence type="ECO:0008006" key="8">
    <source>
        <dbReference type="Google" id="ProtNLM"/>
    </source>
</evidence>
<dbReference type="NCBIfam" id="TIGR03862">
    <property type="entry name" value="flavo_PP4765"/>
    <property type="match status" value="1"/>
</dbReference>
<comment type="cofactor">
    <cofactor evidence="1">
        <name>FAD</name>
        <dbReference type="ChEBI" id="CHEBI:57692"/>
    </cofactor>
</comment>
<organism evidence="6 7">
    <name type="scientific">Elstera cyanobacteriorum</name>
    <dbReference type="NCBI Taxonomy" id="2022747"/>
    <lineage>
        <taxon>Bacteria</taxon>
        <taxon>Pseudomonadati</taxon>
        <taxon>Pseudomonadota</taxon>
        <taxon>Alphaproteobacteria</taxon>
        <taxon>Rhodospirillales</taxon>
        <taxon>Rhodospirillaceae</taxon>
        <taxon>Elstera</taxon>
    </lineage>
</organism>
<feature type="domain" description="RsdA/BaiN/AoA(So)-like insert" evidence="5">
    <location>
        <begin position="174"/>
        <end position="316"/>
    </location>
</feature>
<dbReference type="InterPro" id="IPR004792">
    <property type="entry name" value="BaiN-like"/>
</dbReference>
<evidence type="ECO:0000256" key="1">
    <source>
        <dbReference type="ARBA" id="ARBA00001974"/>
    </source>
</evidence>
<dbReference type="Pfam" id="PF03486">
    <property type="entry name" value="HI0933_like"/>
    <property type="match status" value="1"/>
</dbReference>
<keyword evidence="3" id="KW-0274">FAD</keyword>
<proteinExistence type="predicted"/>
<evidence type="ECO:0000313" key="7">
    <source>
        <dbReference type="Proteomes" id="UP000216361"/>
    </source>
</evidence>
<keyword evidence="2" id="KW-0285">Flavoprotein</keyword>
<dbReference type="Gene3D" id="1.10.8.260">
    <property type="entry name" value="HI0933 insert domain-like"/>
    <property type="match status" value="1"/>
</dbReference>
<dbReference type="PANTHER" id="PTHR42887:SF1">
    <property type="entry name" value="BLR3961 PROTEIN"/>
    <property type="match status" value="1"/>
</dbReference>